<comment type="catalytic activity">
    <reaction evidence="14 15 17">
        <text>guanosine(37) in tRNA + S-adenosyl-L-methionine = N(1)-methylguanosine(37) in tRNA + S-adenosyl-L-homocysteine + H(+)</text>
        <dbReference type="Rhea" id="RHEA:36899"/>
        <dbReference type="Rhea" id="RHEA-COMP:10145"/>
        <dbReference type="Rhea" id="RHEA-COMP:10147"/>
        <dbReference type="ChEBI" id="CHEBI:15378"/>
        <dbReference type="ChEBI" id="CHEBI:57856"/>
        <dbReference type="ChEBI" id="CHEBI:59789"/>
        <dbReference type="ChEBI" id="CHEBI:73542"/>
        <dbReference type="ChEBI" id="CHEBI:74269"/>
        <dbReference type="EC" id="2.1.1.228"/>
    </reaction>
</comment>
<dbReference type="InterPro" id="IPR023148">
    <property type="entry name" value="tRNA_m1G_MeTrfase_C_sf"/>
</dbReference>
<gene>
    <name evidence="15 19" type="primary">trmD</name>
    <name evidence="19" type="ORF">HLVA_10240</name>
</gene>
<reference evidence="19 20" key="1">
    <citation type="submission" date="2022-11" db="EMBL/GenBank/DDBJ databases">
        <title>Haliovirga abyssi gen. nov., sp. nov., a mesophilic fermentative bacterium isolated from the Iheya North hydrothermal field and the proposal of Haliovirgaceae fam. nov.</title>
        <authorList>
            <person name="Miyazaki U."/>
            <person name="Tame A."/>
            <person name="Miyazaki J."/>
            <person name="Takai K."/>
            <person name="Sawayama S."/>
            <person name="Kitajima M."/>
            <person name="Okamoto A."/>
            <person name="Nakagawa S."/>
        </authorList>
    </citation>
    <scope>NUCLEOTIDE SEQUENCE [LARGE SCALE GENOMIC DNA]</scope>
    <source>
        <strain evidence="19 20">IC12</strain>
    </source>
</reference>
<evidence type="ECO:0000259" key="18">
    <source>
        <dbReference type="Pfam" id="PF01746"/>
    </source>
</evidence>
<evidence type="ECO:0000256" key="17">
    <source>
        <dbReference type="RuleBase" id="RU003464"/>
    </source>
</evidence>
<dbReference type="GO" id="GO:0005829">
    <property type="term" value="C:cytosol"/>
    <property type="evidence" value="ECO:0007669"/>
    <property type="project" value="TreeGrafter"/>
</dbReference>
<proteinExistence type="inferred from homology"/>
<dbReference type="HAMAP" id="MF_00605">
    <property type="entry name" value="TrmD"/>
    <property type="match status" value="1"/>
</dbReference>
<dbReference type="GO" id="GO:0002939">
    <property type="term" value="P:tRNA N1-guanine methylation"/>
    <property type="evidence" value="ECO:0007669"/>
    <property type="project" value="TreeGrafter"/>
</dbReference>
<organism evidence="19 20">
    <name type="scientific">Haliovirga abyssi</name>
    <dbReference type="NCBI Taxonomy" id="2996794"/>
    <lineage>
        <taxon>Bacteria</taxon>
        <taxon>Fusobacteriati</taxon>
        <taxon>Fusobacteriota</taxon>
        <taxon>Fusobacteriia</taxon>
        <taxon>Fusobacteriales</taxon>
        <taxon>Haliovirgaceae</taxon>
        <taxon>Haliovirga</taxon>
    </lineage>
</organism>
<dbReference type="GO" id="GO:0052906">
    <property type="term" value="F:tRNA (guanine(37)-N1)-methyltransferase activity"/>
    <property type="evidence" value="ECO:0007669"/>
    <property type="project" value="UniProtKB-UniRule"/>
</dbReference>
<dbReference type="InterPro" id="IPR029028">
    <property type="entry name" value="Alpha/beta_knot_MTases"/>
</dbReference>
<protein>
    <recommendedName>
        <fullName evidence="6 15">tRNA (guanine-N(1)-)-methyltransferase</fullName>
        <ecNumber evidence="5 15">2.1.1.228</ecNumber>
    </recommendedName>
    <alternativeName>
        <fullName evidence="12 15">M1G-methyltransferase</fullName>
    </alternativeName>
    <alternativeName>
        <fullName evidence="13 15">tRNA [GM37] methyltransferase</fullName>
    </alternativeName>
</protein>
<comment type="function">
    <text evidence="1 15 17">Specifically methylates guanosine-37 in various tRNAs.</text>
</comment>
<dbReference type="InterPro" id="IPR002649">
    <property type="entry name" value="tRNA_m1G_MeTrfase_TrmD"/>
</dbReference>
<evidence type="ECO:0000256" key="13">
    <source>
        <dbReference type="ARBA" id="ARBA00033392"/>
    </source>
</evidence>
<dbReference type="CDD" id="cd18080">
    <property type="entry name" value="TrmD-like"/>
    <property type="match status" value="1"/>
</dbReference>
<evidence type="ECO:0000256" key="14">
    <source>
        <dbReference type="ARBA" id="ARBA00047783"/>
    </source>
</evidence>
<dbReference type="Gene3D" id="3.40.1280.10">
    <property type="match status" value="1"/>
</dbReference>
<dbReference type="SUPFAM" id="SSF75217">
    <property type="entry name" value="alpha/beta knot"/>
    <property type="match status" value="1"/>
</dbReference>
<evidence type="ECO:0000313" key="20">
    <source>
        <dbReference type="Proteomes" id="UP001321582"/>
    </source>
</evidence>
<feature type="binding site" evidence="15 16">
    <location>
        <begin position="128"/>
        <end position="133"/>
    </location>
    <ligand>
        <name>S-adenosyl-L-methionine</name>
        <dbReference type="ChEBI" id="CHEBI:59789"/>
    </ligand>
</feature>
<feature type="binding site" evidence="15 16">
    <location>
        <position position="108"/>
    </location>
    <ligand>
        <name>S-adenosyl-L-methionine</name>
        <dbReference type="ChEBI" id="CHEBI:59789"/>
    </ligand>
</feature>
<evidence type="ECO:0000256" key="1">
    <source>
        <dbReference type="ARBA" id="ARBA00002634"/>
    </source>
</evidence>
<dbReference type="AlphaFoldDB" id="A0AAU9DAW3"/>
<dbReference type="InterPro" id="IPR016009">
    <property type="entry name" value="tRNA_MeTrfase_TRMD/TRM10"/>
</dbReference>
<evidence type="ECO:0000256" key="6">
    <source>
        <dbReference type="ARBA" id="ARBA00014679"/>
    </source>
</evidence>
<keyword evidence="10 15" id="KW-0949">S-adenosyl-L-methionine</keyword>
<dbReference type="InterPro" id="IPR029026">
    <property type="entry name" value="tRNA_m1G_MTases_N"/>
</dbReference>
<evidence type="ECO:0000256" key="11">
    <source>
        <dbReference type="ARBA" id="ARBA00022694"/>
    </source>
</evidence>
<dbReference type="FunFam" id="1.10.1270.20:FF:000001">
    <property type="entry name" value="tRNA (guanine-N(1)-)-methyltransferase"/>
    <property type="match status" value="1"/>
</dbReference>
<keyword evidence="11 15" id="KW-0819">tRNA processing</keyword>
<evidence type="ECO:0000256" key="2">
    <source>
        <dbReference type="ARBA" id="ARBA00004496"/>
    </source>
</evidence>
<sequence>MKINILTLFPNMFDGMINESIIKKALNNNLVEINIINIRDYAKGKHKVTDDYPFGGGPGMVLKPEPLFEALAEMKDSKVILTSPQGEMFNQSIAKKLLKEKEITIIAGHYEGLDERVVDTFVDMEISIGDYVLTGGELPAMVISDAIIRLIPNVLNNSKSFEEDSFYNGLLDHPHYTRPAEYKELKVPAVLLSGNHEKIRKWRLKEALKRTLERRPELIKERELSKEEKKTIEEILNER</sequence>
<comment type="subunit">
    <text evidence="4 15 17">Homodimer.</text>
</comment>
<dbReference type="RefSeq" id="WP_307905384.1">
    <property type="nucleotide sequence ID" value="NZ_AP027059.1"/>
</dbReference>
<feature type="domain" description="tRNA methyltransferase TRMD/TRM10-type" evidence="18">
    <location>
        <begin position="1"/>
        <end position="220"/>
    </location>
</feature>
<evidence type="ECO:0000256" key="9">
    <source>
        <dbReference type="ARBA" id="ARBA00022679"/>
    </source>
</evidence>
<evidence type="ECO:0000256" key="16">
    <source>
        <dbReference type="PIRSR" id="PIRSR000386-1"/>
    </source>
</evidence>
<dbReference type="Pfam" id="PF01746">
    <property type="entry name" value="tRNA_m1G_MT"/>
    <property type="match status" value="1"/>
</dbReference>
<dbReference type="PANTHER" id="PTHR46417">
    <property type="entry name" value="TRNA (GUANINE-N(1)-)-METHYLTRANSFERASE"/>
    <property type="match status" value="1"/>
</dbReference>
<evidence type="ECO:0000256" key="7">
    <source>
        <dbReference type="ARBA" id="ARBA00022490"/>
    </source>
</evidence>
<keyword evidence="8 15" id="KW-0489">Methyltransferase</keyword>
<evidence type="ECO:0000256" key="12">
    <source>
        <dbReference type="ARBA" id="ARBA00029736"/>
    </source>
</evidence>
<dbReference type="EC" id="2.1.1.228" evidence="5 15"/>
<dbReference type="KEGG" id="haby:HLVA_10240"/>
<evidence type="ECO:0000256" key="15">
    <source>
        <dbReference type="HAMAP-Rule" id="MF_00605"/>
    </source>
</evidence>
<evidence type="ECO:0000256" key="10">
    <source>
        <dbReference type="ARBA" id="ARBA00022691"/>
    </source>
</evidence>
<evidence type="ECO:0000313" key="19">
    <source>
        <dbReference type="EMBL" id="BDU50455.1"/>
    </source>
</evidence>
<name>A0AAU9DAW3_9FUSO</name>
<dbReference type="NCBIfam" id="TIGR00088">
    <property type="entry name" value="trmD"/>
    <property type="match status" value="1"/>
</dbReference>
<dbReference type="PANTHER" id="PTHR46417:SF1">
    <property type="entry name" value="TRNA (GUANINE-N(1)-)-METHYLTRANSFERASE"/>
    <property type="match status" value="1"/>
</dbReference>
<keyword evidence="20" id="KW-1185">Reference proteome</keyword>
<dbReference type="PIRSF" id="PIRSF000386">
    <property type="entry name" value="tRNA_mtase"/>
    <property type="match status" value="1"/>
</dbReference>
<evidence type="ECO:0000256" key="3">
    <source>
        <dbReference type="ARBA" id="ARBA00007630"/>
    </source>
</evidence>
<comment type="subcellular location">
    <subcellularLocation>
        <location evidence="2 15 17">Cytoplasm</location>
    </subcellularLocation>
</comment>
<evidence type="ECO:0000256" key="8">
    <source>
        <dbReference type="ARBA" id="ARBA00022603"/>
    </source>
</evidence>
<dbReference type="NCBIfam" id="NF000648">
    <property type="entry name" value="PRK00026.1"/>
    <property type="match status" value="1"/>
</dbReference>
<evidence type="ECO:0000256" key="4">
    <source>
        <dbReference type="ARBA" id="ARBA00011738"/>
    </source>
</evidence>
<dbReference type="Gene3D" id="1.10.1270.20">
    <property type="entry name" value="tRNA(m1g37)methyltransferase, domain 2"/>
    <property type="match status" value="1"/>
</dbReference>
<keyword evidence="9 15" id="KW-0808">Transferase</keyword>
<keyword evidence="7 15" id="KW-0963">Cytoplasm</keyword>
<comment type="similarity">
    <text evidence="3 15 17">Belongs to the RNA methyltransferase TrmD family.</text>
</comment>
<dbReference type="EMBL" id="AP027059">
    <property type="protein sequence ID" value="BDU50455.1"/>
    <property type="molecule type" value="Genomic_DNA"/>
</dbReference>
<dbReference type="Proteomes" id="UP001321582">
    <property type="component" value="Chromosome"/>
</dbReference>
<evidence type="ECO:0000256" key="5">
    <source>
        <dbReference type="ARBA" id="ARBA00012807"/>
    </source>
</evidence>
<accession>A0AAU9DAW3</accession>
<dbReference type="FunFam" id="3.40.1280.10:FF:000001">
    <property type="entry name" value="tRNA (guanine-N(1)-)-methyltransferase"/>
    <property type="match status" value="1"/>
</dbReference>